<evidence type="ECO:0000313" key="9">
    <source>
        <dbReference type="EMBL" id="CAG5106770.1"/>
    </source>
</evidence>
<gene>
    <name evidence="9" type="ORF">HICCMSTLAB_LOCUS12426</name>
</gene>
<dbReference type="OrthoDB" id="5821688at2759"/>
<dbReference type="GO" id="GO:0003993">
    <property type="term" value="F:acid phosphatase activity"/>
    <property type="evidence" value="ECO:0007669"/>
    <property type="project" value="UniProtKB-EC"/>
</dbReference>
<keyword evidence="4 8" id="KW-0732">Signal</keyword>
<evidence type="ECO:0000256" key="1">
    <source>
        <dbReference type="ARBA" id="ARBA00000032"/>
    </source>
</evidence>
<dbReference type="InterPro" id="IPR029033">
    <property type="entry name" value="His_PPase_superfam"/>
</dbReference>
<keyword evidence="7" id="KW-0325">Glycoprotein</keyword>
<protein>
    <recommendedName>
        <fullName evidence="3">acid phosphatase</fullName>
        <ecNumber evidence="3">3.1.3.2</ecNumber>
    </recommendedName>
</protein>
<name>A0A8J2HQJ2_COTCN</name>
<dbReference type="PANTHER" id="PTHR11567:SF211">
    <property type="entry name" value="PROSTATIC ACID PHOSPHATASE"/>
    <property type="match status" value="1"/>
</dbReference>
<evidence type="ECO:0000313" key="10">
    <source>
        <dbReference type="Proteomes" id="UP000786811"/>
    </source>
</evidence>
<dbReference type="InterPro" id="IPR050645">
    <property type="entry name" value="Histidine_acid_phosphatase"/>
</dbReference>
<dbReference type="Gene3D" id="3.40.50.1240">
    <property type="entry name" value="Phosphoglycerate mutase-like"/>
    <property type="match status" value="1"/>
</dbReference>
<comment type="caution">
    <text evidence="9">The sequence shown here is derived from an EMBL/GenBank/DDBJ whole genome shotgun (WGS) entry which is preliminary data.</text>
</comment>
<evidence type="ECO:0000256" key="6">
    <source>
        <dbReference type="ARBA" id="ARBA00023157"/>
    </source>
</evidence>
<feature type="chain" id="PRO_5035240279" description="acid phosphatase" evidence="8">
    <location>
        <begin position="22"/>
        <end position="374"/>
    </location>
</feature>
<keyword evidence="10" id="KW-1185">Reference proteome</keyword>
<evidence type="ECO:0000256" key="4">
    <source>
        <dbReference type="ARBA" id="ARBA00022729"/>
    </source>
</evidence>
<dbReference type="EC" id="3.1.3.2" evidence="3"/>
<evidence type="ECO:0000256" key="8">
    <source>
        <dbReference type="SAM" id="SignalP"/>
    </source>
</evidence>
<comment type="catalytic activity">
    <reaction evidence="1">
        <text>a phosphate monoester + H2O = an alcohol + phosphate</text>
        <dbReference type="Rhea" id="RHEA:15017"/>
        <dbReference type="ChEBI" id="CHEBI:15377"/>
        <dbReference type="ChEBI" id="CHEBI:30879"/>
        <dbReference type="ChEBI" id="CHEBI:43474"/>
        <dbReference type="ChEBI" id="CHEBI:67140"/>
        <dbReference type="EC" id="3.1.3.2"/>
    </reaction>
</comment>
<proteinExistence type="inferred from homology"/>
<keyword evidence="5" id="KW-0378">Hydrolase</keyword>
<organism evidence="9 10">
    <name type="scientific">Cotesia congregata</name>
    <name type="common">Parasitoid wasp</name>
    <name type="synonym">Apanteles congregatus</name>
    <dbReference type="NCBI Taxonomy" id="51543"/>
    <lineage>
        <taxon>Eukaryota</taxon>
        <taxon>Metazoa</taxon>
        <taxon>Ecdysozoa</taxon>
        <taxon>Arthropoda</taxon>
        <taxon>Hexapoda</taxon>
        <taxon>Insecta</taxon>
        <taxon>Pterygota</taxon>
        <taxon>Neoptera</taxon>
        <taxon>Endopterygota</taxon>
        <taxon>Hymenoptera</taxon>
        <taxon>Apocrita</taxon>
        <taxon>Ichneumonoidea</taxon>
        <taxon>Braconidae</taxon>
        <taxon>Microgastrinae</taxon>
        <taxon>Cotesia</taxon>
    </lineage>
</organism>
<evidence type="ECO:0000256" key="5">
    <source>
        <dbReference type="ARBA" id="ARBA00022801"/>
    </source>
</evidence>
<dbReference type="AlphaFoldDB" id="A0A8J2HQJ2"/>
<dbReference type="CDD" id="cd07061">
    <property type="entry name" value="HP_HAP_like"/>
    <property type="match status" value="1"/>
</dbReference>
<evidence type="ECO:0000256" key="7">
    <source>
        <dbReference type="ARBA" id="ARBA00023180"/>
    </source>
</evidence>
<keyword evidence="6" id="KW-1015">Disulfide bond</keyword>
<accession>A0A8J2HQJ2</accession>
<dbReference type="PANTHER" id="PTHR11567">
    <property type="entry name" value="ACID PHOSPHATASE-RELATED"/>
    <property type="match status" value="1"/>
</dbReference>
<feature type="signal peptide" evidence="8">
    <location>
        <begin position="1"/>
        <end position="21"/>
    </location>
</feature>
<dbReference type="SUPFAM" id="SSF53254">
    <property type="entry name" value="Phosphoglycerate mutase-like"/>
    <property type="match status" value="1"/>
</dbReference>
<dbReference type="Proteomes" id="UP000786811">
    <property type="component" value="Unassembled WGS sequence"/>
</dbReference>
<dbReference type="Pfam" id="PF00328">
    <property type="entry name" value="His_Phos_2"/>
    <property type="match status" value="1"/>
</dbReference>
<dbReference type="EMBL" id="CAJNRD030001124">
    <property type="protein sequence ID" value="CAG5106770.1"/>
    <property type="molecule type" value="Genomic_DNA"/>
</dbReference>
<evidence type="ECO:0000256" key="3">
    <source>
        <dbReference type="ARBA" id="ARBA00012646"/>
    </source>
</evidence>
<reference evidence="9" key="1">
    <citation type="submission" date="2021-04" db="EMBL/GenBank/DDBJ databases">
        <authorList>
            <person name="Chebbi M.A.C M."/>
        </authorList>
    </citation>
    <scope>NUCLEOTIDE SEQUENCE</scope>
</reference>
<evidence type="ECO:0000256" key="2">
    <source>
        <dbReference type="ARBA" id="ARBA00005375"/>
    </source>
</evidence>
<comment type="similarity">
    <text evidence="2">Belongs to the histidine acid phosphatase family.</text>
</comment>
<sequence>MSEIKWSILLFTLIFFNISDAKLILVQATMRHGDRYPSERDYAVIAYPNDPYINYTWAPAGPMKLTDKGKQNSLTMGHFLQERYKELIEPVYDKDSVYFRALFEERTINTARLVAVGMFPNSHGNIHWNSSLENITITIDSEEKDKDYLNYAKYMCENYLIDRKNSDVQVQKMFSIFSDVKNFYNYLSEHTGITHSNAYQSYLLYGQFVSESNLGLELEEWTKSIFPNGKLLELSAVEYLLQTWTPRMKRLIGGIWIRNFLNRAQDLLSGINIQRKGYFYIYSEHHVAAILNALDIYEPHVPSYLSSVIFELHEVDNKYYVKVVHKNEDIIKEVVIKGCETLLCPLDTFKMVLKDVILEDFQEDCGRYGYFSNL</sequence>
<dbReference type="InterPro" id="IPR000560">
    <property type="entry name" value="His_Pase_clade-2"/>
</dbReference>